<gene>
    <name evidence="6" type="ORF">PFISCL1PPCAC_26569</name>
</gene>
<evidence type="ECO:0000256" key="1">
    <source>
        <dbReference type="ARBA" id="ARBA00004613"/>
    </source>
</evidence>
<keyword evidence="7" id="KW-1185">Reference proteome</keyword>
<dbReference type="GO" id="GO:0005576">
    <property type="term" value="C:extracellular region"/>
    <property type="evidence" value="ECO:0007669"/>
    <property type="project" value="UniProtKB-SubCell"/>
</dbReference>
<reference evidence="6" key="1">
    <citation type="submission" date="2023-10" db="EMBL/GenBank/DDBJ databases">
        <title>Genome assembly of Pristionchus species.</title>
        <authorList>
            <person name="Yoshida K."/>
            <person name="Sommer R.J."/>
        </authorList>
    </citation>
    <scope>NUCLEOTIDE SEQUENCE</scope>
    <source>
        <strain evidence="6">RS5133</strain>
    </source>
</reference>
<dbReference type="GO" id="GO:0009986">
    <property type="term" value="C:cell surface"/>
    <property type="evidence" value="ECO:0007669"/>
    <property type="project" value="InterPro"/>
</dbReference>
<dbReference type="InterPro" id="IPR038479">
    <property type="entry name" value="Transthyretin-like_sf"/>
</dbReference>
<keyword evidence="3" id="KW-0964">Secreted</keyword>
<dbReference type="AlphaFoldDB" id="A0AAV5WTC2"/>
<organism evidence="6 7">
    <name type="scientific">Pristionchus fissidentatus</name>
    <dbReference type="NCBI Taxonomy" id="1538716"/>
    <lineage>
        <taxon>Eukaryota</taxon>
        <taxon>Metazoa</taxon>
        <taxon>Ecdysozoa</taxon>
        <taxon>Nematoda</taxon>
        <taxon>Chromadorea</taxon>
        <taxon>Rhabditida</taxon>
        <taxon>Rhabditina</taxon>
        <taxon>Diplogasteromorpha</taxon>
        <taxon>Diplogasteroidea</taxon>
        <taxon>Neodiplogasteridae</taxon>
        <taxon>Pristionchus</taxon>
    </lineage>
</organism>
<feature type="non-terminal residue" evidence="6">
    <location>
        <position position="1"/>
    </location>
</feature>
<evidence type="ECO:0000313" key="7">
    <source>
        <dbReference type="Proteomes" id="UP001432322"/>
    </source>
</evidence>
<comment type="subcellular location">
    <subcellularLocation>
        <location evidence="1">Secreted</location>
    </subcellularLocation>
</comment>
<sequence length="163" mass="18305">TRMYLVYSSILLILAVYSVAAHNEDNSGEMKLLVVTGRLLCDGEVSSRVMVALTDEDRVENGSPPLSLRTSDAATGNFSVSADLFFFEDNVDPTIEIVHKCHRRCIEKSRIRIPWEFAIERGPKEIDLHTIELSQEFPLAEETTFCTAESDVTWTVPGKNPRD</sequence>
<dbReference type="PANTHER" id="PTHR21700:SF34">
    <property type="entry name" value="TRANSTHYRETIN-LIKE FAMILY PROTEIN"/>
    <property type="match status" value="1"/>
</dbReference>
<evidence type="ECO:0000256" key="3">
    <source>
        <dbReference type="ARBA" id="ARBA00022525"/>
    </source>
</evidence>
<dbReference type="InterPro" id="IPR001534">
    <property type="entry name" value="Transthyretin-like"/>
</dbReference>
<feature type="signal peptide" evidence="5">
    <location>
        <begin position="1"/>
        <end position="21"/>
    </location>
</feature>
<keyword evidence="4 5" id="KW-0732">Signal</keyword>
<dbReference type="Pfam" id="PF01060">
    <property type="entry name" value="TTR-52"/>
    <property type="match status" value="1"/>
</dbReference>
<feature type="chain" id="PRO_5043775421" description="Transthyretin-like family protein" evidence="5">
    <location>
        <begin position="22"/>
        <end position="163"/>
    </location>
</feature>
<evidence type="ECO:0008006" key="8">
    <source>
        <dbReference type="Google" id="ProtNLM"/>
    </source>
</evidence>
<accession>A0AAV5WTC2</accession>
<dbReference type="Gene3D" id="2.60.40.3330">
    <property type="match status" value="1"/>
</dbReference>
<evidence type="ECO:0000256" key="2">
    <source>
        <dbReference type="ARBA" id="ARBA00010112"/>
    </source>
</evidence>
<dbReference type="Proteomes" id="UP001432322">
    <property type="component" value="Unassembled WGS sequence"/>
</dbReference>
<proteinExistence type="inferred from homology"/>
<evidence type="ECO:0000256" key="5">
    <source>
        <dbReference type="SAM" id="SignalP"/>
    </source>
</evidence>
<protein>
    <recommendedName>
        <fullName evidence="8">Transthyretin-like family protein</fullName>
    </recommendedName>
</protein>
<evidence type="ECO:0000313" key="6">
    <source>
        <dbReference type="EMBL" id="GMT35272.1"/>
    </source>
</evidence>
<comment type="caution">
    <text evidence="6">The sequence shown here is derived from an EMBL/GenBank/DDBJ whole genome shotgun (WGS) entry which is preliminary data.</text>
</comment>
<name>A0AAV5WTC2_9BILA</name>
<dbReference type="PANTHER" id="PTHR21700">
    <property type="entry name" value="TRANSTHYRETIN-LIKE FAMILY PROTEIN-RELATED"/>
    <property type="match status" value="1"/>
</dbReference>
<evidence type="ECO:0000256" key="4">
    <source>
        <dbReference type="ARBA" id="ARBA00022729"/>
    </source>
</evidence>
<comment type="similarity">
    <text evidence="2">Belongs to the nematode transthyretin-like family.</text>
</comment>
<dbReference type="EMBL" id="BTSY01000007">
    <property type="protein sequence ID" value="GMT35272.1"/>
    <property type="molecule type" value="Genomic_DNA"/>
</dbReference>